<reference evidence="3 4" key="1">
    <citation type="submission" date="2017-11" db="EMBL/GenBank/DDBJ databases">
        <title>Draft genome sequence of Rhizobiales bacterium SY3-13.</title>
        <authorList>
            <person name="Sun C."/>
        </authorList>
    </citation>
    <scope>NUCLEOTIDE SEQUENCE [LARGE SCALE GENOMIC DNA]</scope>
    <source>
        <strain evidence="3 4">SY3-13</strain>
    </source>
</reference>
<dbReference type="OrthoDB" id="344729at2"/>
<comment type="caution">
    <text evidence="3">The sequence shown here is derived from an EMBL/GenBank/DDBJ whole genome shotgun (WGS) entry which is preliminary data.</text>
</comment>
<organism evidence="3 4">
    <name type="scientific">Minwuia thermotolerans</name>
    <dbReference type="NCBI Taxonomy" id="2056226"/>
    <lineage>
        <taxon>Bacteria</taxon>
        <taxon>Pseudomonadati</taxon>
        <taxon>Pseudomonadota</taxon>
        <taxon>Alphaproteobacteria</taxon>
        <taxon>Minwuiales</taxon>
        <taxon>Minwuiaceae</taxon>
        <taxon>Minwuia</taxon>
    </lineage>
</organism>
<evidence type="ECO:0000259" key="2">
    <source>
        <dbReference type="Pfam" id="PF04945"/>
    </source>
</evidence>
<evidence type="ECO:0000256" key="1">
    <source>
        <dbReference type="SAM" id="SignalP"/>
    </source>
</evidence>
<sequence length="174" mass="17907">MRGAAMLAAAVILTLSGGVQAGEQYVDGSGFALSGYDPVAYRGLAQAPFGEHQPPAVPGRAGFTAEYNGASWAFSTAANRDAFLADPAKYAPAYDGHCAFGVAKGGKAPGNPHLWRILDGKLYLNVTRAVVGFWEADIGGNLTAAERNWSGIEGLPANDGAVPELDGAQAPVTE</sequence>
<dbReference type="InterPro" id="IPR007029">
    <property type="entry name" value="YHS_dom"/>
</dbReference>
<feature type="domain" description="YHS" evidence="2">
    <location>
        <begin position="57"/>
        <end position="93"/>
    </location>
</feature>
<accession>A0A2M9G069</accession>
<dbReference type="AlphaFoldDB" id="A0A2M9G069"/>
<evidence type="ECO:0000313" key="4">
    <source>
        <dbReference type="Proteomes" id="UP000229498"/>
    </source>
</evidence>
<gene>
    <name evidence="3" type="ORF">CVT23_13620</name>
</gene>
<name>A0A2M9G069_9PROT</name>
<evidence type="ECO:0000313" key="3">
    <source>
        <dbReference type="EMBL" id="PJK29121.1"/>
    </source>
</evidence>
<keyword evidence="4" id="KW-1185">Reference proteome</keyword>
<keyword evidence="1" id="KW-0732">Signal</keyword>
<feature type="chain" id="PRO_5014812447" description="YHS domain-containing protein" evidence="1">
    <location>
        <begin position="22"/>
        <end position="174"/>
    </location>
</feature>
<protein>
    <recommendedName>
        <fullName evidence="2">YHS domain-containing protein</fullName>
    </recommendedName>
</protein>
<dbReference type="Proteomes" id="UP000229498">
    <property type="component" value="Unassembled WGS sequence"/>
</dbReference>
<proteinExistence type="predicted"/>
<dbReference type="EMBL" id="PHIG01000037">
    <property type="protein sequence ID" value="PJK29121.1"/>
    <property type="molecule type" value="Genomic_DNA"/>
</dbReference>
<feature type="signal peptide" evidence="1">
    <location>
        <begin position="1"/>
        <end position="21"/>
    </location>
</feature>
<dbReference type="NCBIfam" id="NF041384">
    <property type="entry name" value="YHS_seleno_dom"/>
    <property type="match status" value="1"/>
</dbReference>
<dbReference type="Pfam" id="PF04945">
    <property type="entry name" value="YHS"/>
    <property type="match status" value="1"/>
</dbReference>